<proteinExistence type="predicted"/>
<dbReference type="AlphaFoldDB" id="A0A5C5SB38"/>
<dbReference type="Proteomes" id="UP000317430">
    <property type="component" value="Unassembled WGS sequence"/>
</dbReference>
<dbReference type="RefSeq" id="WP_146567991.1">
    <property type="nucleotide sequence ID" value="NZ_VOHL01000007.1"/>
</dbReference>
<comment type="caution">
    <text evidence="1">The sequence shown here is derived from an EMBL/GenBank/DDBJ whole genome shotgun (WGS) entry which is preliminary data.</text>
</comment>
<organism evidence="1 2">
    <name type="scientific">Streptococcus cuniculipharyngis</name>
    <dbReference type="NCBI Taxonomy" id="1562651"/>
    <lineage>
        <taxon>Bacteria</taxon>
        <taxon>Bacillati</taxon>
        <taxon>Bacillota</taxon>
        <taxon>Bacilli</taxon>
        <taxon>Lactobacillales</taxon>
        <taxon>Streptococcaceae</taxon>
        <taxon>Streptococcus</taxon>
    </lineage>
</organism>
<name>A0A5C5SB38_9STRE</name>
<reference evidence="1 2" key="1">
    <citation type="submission" date="2019-08" db="EMBL/GenBank/DDBJ databases">
        <authorList>
            <person name="Lei W."/>
        </authorList>
    </citation>
    <scope>NUCLEOTIDE SEQUENCE [LARGE SCALE GENOMIC DNA]</scope>
    <source>
        <strain evidence="1 2">CCUG 66496</strain>
    </source>
</reference>
<keyword evidence="2" id="KW-1185">Reference proteome</keyword>
<gene>
    <name evidence="1" type="ORF">FRX57_06855</name>
</gene>
<protein>
    <submittedName>
        <fullName evidence="1">Uncharacterized protein</fullName>
    </submittedName>
</protein>
<sequence length="81" mass="9598">MGNKRYRYHDWWLVYPEDMQIFADQESLLITSIYTRKVLGQVSYSCQEQGLKVLCPAFDLGFSLKNKELHFFFSGYALQFS</sequence>
<evidence type="ECO:0000313" key="1">
    <source>
        <dbReference type="EMBL" id="TWS96679.1"/>
    </source>
</evidence>
<evidence type="ECO:0000313" key="2">
    <source>
        <dbReference type="Proteomes" id="UP000317430"/>
    </source>
</evidence>
<dbReference type="EMBL" id="VOHL01000007">
    <property type="protein sequence ID" value="TWS96679.1"/>
    <property type="molecule type" value="Genomic_DNA"/>
</dbReference>
<accession>A0A5C5SB38</accession>